<feature type="transmembrane region" description="Helical" evidence="4">
    <location>
        <begin position="474"/>
        <end position="498"/>
    </location>
</feature>
<evidence type="ECO:0000313" key="5">
    <source>
        <dbReference type="EMBL" id="CAK1583634.1"/>
    </source>
</evidence>
<dbReference type="InterPro" id="IPR002213">
    <property type="entry name" value="UDP_glucos_trans"/>
</dbReference>
<name>A0AAV1KM33_9NEOP</name>
<evidence type="ECO:0000256" key="2">
    <source>
        <dbReference type="ARBA" id="ARBA00022676"/>
    </source>
</evidence>
<evidence type="ECO:0000256" key="4">
    <source>
        <dbReference type="SAM" id="Phobius"/>
    </source>
</evidence>
<keyword evidence="4" id="KW-0812">Transmembrane</keyword>
<protein>
    <recommendedName>
        <fullName evidence="7">UDP-glucuronosyltransferase</fullName>
    </recommendedName>
</protein>
<dbReference type="PANTHER" id="PTHR48043:SF159">
    <property type="entry name" value="EG:EG0003.4 PROTEIN-RELATED"/>
    <property type="match status" value="1"/>
</dbReference>
<dbReference type="Gene3D" id="3.40.50.2000">
    <property type="entry name" value="Glycogen Phosphorylase B"/>
    <property type="match status" value="1"/>
</dbReference>
<comment type="caution">
    <text evidence="5">The sequence shown here is derived from an EMBL/GenBank/DDBJ whole genome shotgun (WGS) entry which is preliminary data.</text>
</comment>
<dbReference type="CDD" id="cd03784">
    <property type="entry name" value="GT1_Gtf-like"/>
    <property type="match status" value="1"/>
</dbReference>
<evidence type="ECO:0000256" key="1">
    <source>
        <dbReference type="ARBA" id="ARBA00009995"/>
    </source>
</evidence>
<proteinExistence type="inferred from homology"/>
<keyword evidence="6" id="KW-1185">Reference proteome</keyword>
<comment type="similarity">
    <text evidence="1">Belongs to the UDP-glycosyltransferase family.</text>
</comment>
<evidence type="ECO:0000313" key="6">
    <source>
        <dbReference type="Proteomes" id="UP001314205"/>
    </source>
</evidence>
<reference evidence="5 6" key="1">
    <citation type="submission" date="2023-11" db="EMBL/GenBank/DDBJ databases">
        <authorList>
            <person name="Hedman E."/>
            <person name="Englund M."/>
            <person name="Stromberg M."/>
            <person name="Nyberg Akerstrom W."/>
            <person name="Nylinder S."/>
            <person name="Jareborg N."/>
            <person name="Kallberg Y."/>
            <person name="Kronander E."/>
        </authorList>
    </citation>
    <scope>NUCLEOTIDE SEQUENCE [LARGE SCALE GENOMIC DNA]</scope>
</reference>
<sequence>MWLRTVFVVLFFYLYQTANCATILALFSSLSFTDHFVYRGYISLLAQKGHSIVVMTPHPGYFEYSEIKNVVEINVGEESAPFWDEYKMLMTNVDDYYPRLKALNEHSIKVAIAQLMSKQMTALFINPNVKFDLVITEADMPILYAVADKYNVPHISITTSSGKIHQYEAKGISTHPILYPDVNTINYRNATSWQKIVELNRFYHSKYEYYNNFLPLCEVAAKKIFGLKRSLLEVEYDIDLLFIASNPVLIGNRPSVPATIYTDRMHIVPGLPLPAELKSLMDSATKGVIYFSLGALQESEQLAPEVLNVLVDAFKEVPFMVLWKIGNTTMINKPDNVITQAWFPQQEVLAHPNVKAFITHGGARSLEEALYYGVPIIGFPLLKSKKVFINEITRHGAGEIVDPYYLEKDALKATINAVAGDEKYKQAISRLRSIAIDPILSGPENAAWWTEYVIINGGARHFRSPAVGISFFKYFLLDIVIFLLIFTFIGLCIAYITLRYIARRLRMKFFQKPEEKGKFKAL</sequence>
<dbReference type="AlphaFoldDB" id="A0AAV1KM33"/>
<keyword evidence="3" id="KW-0808">Transferase</keyword>
<dbReference type="SUPFAM" id="SSF53756">
    <property type="entry name" value="UDP-Glycosyltransferase/glycogen phosphorylase"/>
    <property type="match status" value="1"/>
</dbReference>
<gene>
    <name evidence="5" type="ORF">PARMNEM_LOCUS5001</name>
</gene>
<keyword evidence="4" id="KW-1133">Transmembrane helix</keyword>
<dbReference type="EMBL" id="CAVLGL010000057">
    <property type="protein sequence ID" value="CAK1583634.1"/>
    <property type="molecule type" value="Genomic_DNA"/>
</dbReference>
<dbReference type="Pfam" id="PF00201">
    <property type="entry name" value="UDPGT"/>
    <property type="match status" value="1"/>
</dbReference>
<dbReference type="InterPro" id="IPR050271">
    <property type="entry name" value="UDP-glycosyltransferase"/>
</dbReference>
<dbReference type="FunFam" id="3.40.50.2000:FF:000050">
    <property type="entry name" value="UDP-glucuronosyltransferase"/>
    <property type="match status" value="1"/>
</dbReference>
<accession>A0AAV1KM33</accession>
<dbReference type="PANTHER" id="PTHR48043">
    <property type="entry name" value="EG:EG0003.4 PROTEIN-RELATED"/>
    <property type="match status" value="1"/>
</dbReference>
<evidence type="ECO:0000256" key="3">
    <source>
        <dbReference type="ARBA" id="ARBA00022679"/>
    </source>
</evidence>
<evidence type="ECO:0008006" key="7">
    <source>
        <dbReference type="Google" id="ProtNLM"/>
    </source>
</evidence>
<dbReference type="Proteomes" id="UP001314205">
    <property type="component" value="Unassembled WGS sequence"/>
</dbReference>
<keyword evidence="2" id="KW-0328">Glycosyltransferase</keyword>
<dbReference type="GO" id="GO:0008194">
    <property type="term" value="F:UDP-glycosyltransferase activity"/>
    <property type="evidence" value="ECO:0007669"/>
    <property type="project" value="InterPro"/>
</dbReference>
<keyword evidence="4" id="KW-0472">Membrane</keyword>
<organism evidence="5 6">
    <name type="scientific">Parnassius mnemosyne</name>
    <name type="common">clouded apollo</name>
    <dbReference type="NCBI Taxonomy" id="213953"/>
    <lineage>
        <taxon>Eukaryota</taxon>
        <taxon>Metazoa</taxon>
        <taxon>Ecdysozoa</taxon>
        <taxon>Arthropoda</taxon>
        <taxon>Hexapoda</taxon>
        <taxon>Insecta</taxon>
        <taxon>Pterygota</taxon>
        <taxon>Neoptera</taxon>
        <taxon>Endopterygota</taxon>
        <taxon>Lepidoptera</taxon>
        <taxon>Glossata</taxon>
        <taxon>Ditrysia</taxon>
        <taxon>Papilionoidea</taxon>
        <taxon>Papilionidae</taxon>
        <taxon>Parnassiinae</taxon>
        <taxon>Parnassini</taxon>
        <taxon>Parnassius</taxon>
        <taxon>Driopa</taxon>
    </lineage>
</organism>